<evidence type="ECO:0000313" key="1">
    <source>
        <dbReference type="EMBL" id="GAA3532986.1"/>
    </source>
</evidence>
<organism evidence="1 2">
    <name type="scientific">Nonomuraea rosea</name>
    <dbReference type="NCBI Taxonomy" id="638574"/>
    <lineage>
        <taxon>Bacteria</taxon>
        <taxon>Bacillati</taxon>
        <taxon>Actinomycetota</taxon>
        <taxon>Actinomycetes</taxon>
        <taxon>Streptosporangiales</taxon>
        <taxon>Streptosporangiaceae</taxon>
        <taxon>Nonomuraea</taxon>
    </lineage>
</organism>
<dbReference type="Proteomes" id="UP001500630">
    <property type="component" value="Unassembled WGS sequence"/>
</dbReference>
<reference evidence="2" key="1">
    <citation type="journal article" date="2019" name="Int. J. Syst. Evol. Microbiol.">
        <title>The Global Catalogue of Microorganisms (GCM) 10K type strain sequencing project: providing services to taxonomists for standard genome sequencing and annotation.</title>
        <authorList>
            <consortium name="The Broad Institute Genomics Platform"/>
            <consortium name="The Broad Institute Genome Sequencing Center for Infectious Disease"/>
            <person name="Wu L."/>
            <person name="Ma J."/>
        </authorList>
    </citation>
    <scope>NUCLEOTIDE SEQUENCE [LARGE SCALE GENOMIC DNA]</scope>
    <source>
        <strain evidence="2">JCM 17326</strain>
    </source>
</reference>
<accession>A0ABP6VFL0</accession>
<sequence length="71" mass="7441">MGTIVTFAAPVTSWSGVMSIPPAEEIPEASVVRRALALAMTTSSRSVGYGDGVLLLRSVRRLFGGMAFLLA</sequence>
<name>A0ABP6VFL0_9ACTN</name>
<protein>
    <submittedName>
        <fullName evidence="1">Uncharacterized protein</fullName>
    </submittedName>
</protein>
<proteinExistence type="predicted"/>
<gene>
    <name evidence="1" type="ORF">GCM10022419_010160</name>
</gene>
<keyword evidence="2" id="KW-1185">Reference proteome</keyword>
<comment type="caution">
    <text evidence="1">The sequence shown here is derived from an EMBL/GenBank/DDBJ whole genome shotgun (WGS) entry which is preliminary data.</text>
</comment>
<dbReference type="EMBL" id="BAABDQ010000002">
    <property type="protein sequence ID" value="GAA3532986.1"/>
    <property type="molecule type" value="Genomic_DNA"/>
</dbReference>
<evidence type="ECO:0000313" key="2">
    <source>
        <dbReference type="Proteomes" id="UP001500630"/>
    </source>
</evidence>